<dbReference type="EC" id="5.2.1.8" evidence="10"/>
<name>A0A1H3ZIG1_9BACT</name>
<dbReference type="SUPFAM" id="SSF54534">
    <property type="entry name" value="FKBP-like"/>
    <property type="match status" value="1"/>
</dbReference>
<dbReference type="Pfam" id="PF00254">
    <property type="entry name" value="FKBP_C"/>
    <property type="match status" value="1"/>
</dbReference>
<organism evidence="12 13">
    <name type="scientific">Desulfuromusa kysingii</name>
    <dbReference type="NCBI Taxonomy" id="37625"/>
    <lineage>
        <taxon>Bacteria</taxon>
        <taxon>Pseudomonadati</taxon>
        <taxon>Thermodesulfobacteriota</taxon>
        <taxon>Desulfuromonadia</taxon>
        <taxon>Desulfuromonadales</taxon>
        <taxon>Geopsychrobacteraceae</taxon>
        <taxon>Desulfuromusa</taxon>
    </lineage>
</organism>
<proteinExistence type="inferred from homology"/>
<evidence type="ECO:0000259" key="11">
    <source>
        <dbReference type="PROSITE" id="PS50059"/>
    </source>
</evidence>
<evidence type="ECO:0000256" key="5">
    <source>
        <dbReference type="ARBA" id="ARBA00023110"/>
    </source>
</evidence>
<comment type="catalytic activity">
    <reaction evidence="1 9 10">
        <text>[protein]-peptidylproline (omega=180) = [protein]-peptidylproline (omega=0)</text>
        <dbReference type="Rhea" id="RHEA:16237"/>
        <dbReference type="Rhea" id="RHEA-COMP:10747"/>
        <dbReference type="Rhea" id="RHEA-COMP:10748"/>
        <dbReference type="ChEBI" id="CHEBI:83833"/>
        <dbReference type="ChEBI" id="CHEBI:83834"/>
        <dbReference type="EC" id="5.2.1.8"/>
    </reaction>
</comment>
<evidence type="ECO:0000256" key="10">
    <source>
        <dbReference type="RuleBase" id="RU003915"/>
    </source>
</evidence>
<dbReference type="PROSITE" id="PS50059">
    <property type="entry name" value="FKBP_PPIASE"/>
    <property type="match status" value="1"/>
</dbReference>
<reference evidence="12 13" key="1">
    <citation type="submission" date="2016-10" db="EMBL/GenBank/DDBJ databases">
        <authorList>
            <person name="de Groot N.N."/>
        </authorList>
    </citation>
    <scope>NUCLEOTIDE SEQUENCE [LARGE SCALE GENOMIC DNA]</scope>
    <source>
        <strain evidence="12 13">DSM 7343</strain>
    </source>
</reference>
<evidence type="ECO:0000256" key="6">
    <source>
        <dbReference type="ARBA" id="ARBA00023186"/>
    </source>
</evidence>
<dbReference type="GO" id="GO:0042026">
    <property type="term" value="P:protein refolding"/>
    <property type="evidence" value="ECO:0007669"/>
    <property type="project" value="UniProtKB-ARBA"/>
</dbReference>
<evidence type="ECO:0000256" key="2">
    <source>
        <dbReference type="ARBA" id="ARBA00004496"/>
    </source>
</evidence>
<evidence type="ECO:0000256" key="7">
    <source>
        <dbReference type="ARBA" id="ARBA00023235"/>
    </source>
</evidence>
<keyword evidence="13" id="KW-1185">Reference proteome</keyword>
<evidence type="ECO:0000313" key="12">
    <source>
        <dbReference type="EMBL" id="SEA23457.1"/>
    </source>
</evidence>
<accession>A0A1H3ZIG1</accession>
<evidence type="ECO:0000256" key="4">
    <source>
        <dbReference type="ARBA" id="ARBA00022490"/>
    </source>
</evidence>
<feature type="domain" description="PPIase FKBP-type" evidence="11">
    <location>
        <begin position="27"/>
        <end position="121"/>
    </location>
</feature>
<dbReference type="PANTHER" id="PTHR47861">
    <property type="entry name" value="FKBP-TYPE PEPTIDYL-PROLYL CIS-TRANS ISOMERASE SLYD"/>
    <property type="match status" value="1"/>
</dbReference>
<dbReference type="InterPro" id="IPR046357">
    <property type="entry name" value="PPIase_dom_sf"/>
</dbReference>
<dbReference type="STRING" id="37625.SAMN05660420_01539"/>
<dbReference type="InterPro" id="IPR001179">
    <property type="entry name" value="PPIase_FKBP_dom"/>
</dbReference>
<keyword evidence="4" id="KW-0963">Cytoplasm</keyword>
<evidence type="ECO:0000256" key="9">
    <source>
        <dbReference type="PROSITE-ProRule" id="PRU00277"/>
    </source>
</evidence>
<dbReference type="GO" id="GO:0005737">
    <property type="term" value="C:cytoplasm"/>
    <property type="evidence" value="ECO:0007669"/>
    <property type="project" value="UniProtKB-SubCell"/>
</dbReference>
<dbReference type="GO" id="GO:0003755">
    <property type="term" value="F:peptidyl-prolyl cis-trans isomerase activity"/>
    <property type="evidence" value="ECO:0007669"/>
    <property type="project" value="UniProtKB-UniRule"/>
</dbReference>
<dbReference type="EMBL" id="FNQN01000004">
    <property type="protein sequence ID" value="SEA23457.1"/>
    <property type="molecule type" value="Genomic_DNA"/>
</dbReference>
<sequence>MNRLGRVSPENQHTPLKEVIMIRAAHNNTVTVKYTGKLADGTIFDASPEDSPLSFIIGRGEVIKGFETAVLGMFQGETKTVVIAPEQAYGETNPALIEEICRADLPENLELIEGGQLEVTQADGSILLLMIDKVTDEAVTLNSNHPLAGKELTFVIEMLEVDTAPPKELPPIFAGALASRTMH</sequence>
<evidence type="ECO:0000256" key="8">
    <source>
        <dbReference type="ARBA" id="ARBA00037071"/>
    </source>
</evidence>
<gene>
    <name evidence="12" type="ORF">SAMN05660420_01539</name>
</gene>
<evidence type="ECO:0000256" key="1">
    <source>
        <dbReference type="ARBA" id="ARBA00000971"/>
    </source>
</evidence>
<comment type="function">
    <text evidence="8">Also involved in hydrogenase metallocenter assembly, probably by participating in the nickel insertion step. This function in hydrogenase biosynthesis requires chaperone activity and the presence of the metal-binding domain, but not PPIase activity.</text>
</comment>
<protein>
    <recommendedName>
        <fullName evidence="10">Peptidyl-prolyl cis-trans isomerase</fullName>
        <ecNumber evidence="10">5.2.1.8</ecNumber>
    </recommendedName>
</protein>
<keyword evidence="6" id="KW-0143">Chaperone</keyword>
<evidence type="ECO:0000256" key="3">
    <source>
        <dbReference type="ARBA" id="ARBA00006577"/>
    </source>
</evidence>
<dbReference type="Gene3D" id="3.10.50.40">
    <property type="match status" value="1"/>
</dbReference>
<dbReference type="AlphaFoldDB" id="A0A1H3ZIG1"/>
<comment type="subcellular location">
    <subcellularLocation>
        <location evidence="2">Cytoplasm</location>
    </subcellularLocation>
</comment>
<comment type="similarity">
    <text evidence="3 10">Belongs to the FKBP-type PPIase family.</text>
</comment>
<keyword evidence="7 9" id="KW-0413">Isomerase</keyword>
<dbReference type="PANTHER" id="PTHR47861:SF3">
    <property type="entry name" value="FKBP-TYPE PEPTIDYL-PROLYL CIS-TRANS ISOMERASE SLYD"/>
    <property type="match status" value="1"/>
</dbReference>
<dbReference type="Proteomes" id="UP000199409">
    <property type="component" value="Unassembled WGS sequence"/>
</dbReference>
<evidence type="ECO:0000313" key="13">
    <source>
        <dbReference type="Proteomes" id="UP000199409"/>
    </source>
</evidence>
<keyword evidence="5 9" id="KW-0697">Rotamase</keyword>